<sequence length="130" mass="14444">MESTGEESQFLGVPGEVAQILRRSDRIAAQIAAQKARESETEASSACEPSKSDSHKDLVLKHDCFACGETICDSCRVAFGGCVEMIDKYNASVDAAMKLTGKKFREEIRMILRENKEWIRGLKSQQNREG</sequence>
<evidence type="ECO:0000313" key="3">
    <source>
        <dbReference type="Proteomes" id="UP001147752"/>
    </source>
</evidence>
<feature type="region of interest" description="Disordered" evidence="1">
    <location>
        <begin position="32"/>
        <end position="54"/>
    </location>
</feature>
<comment type="caution">
    <text evidence="2">The sequence shown here is derived from an EMBL/GenBank/DDBJ whole genome shotgun (WGS) entry which is preliminary data.</text>
</comment>
<dbReference type="RefSeq" id="XP_056579834.1">
    <property type="nucleotide sequence ID" value="XM_056723584.1"/>
</dbReference>
<dbReference type="Proteomes" id="UP001147752">
    <property type="component" value="Unassembled WGS sequence"/>
</dbReference>
<proteinExistence type="predicted"/>
<reference evidence="2" key="2">
    <citation type="journal article" date="2023" name="IMA Fungus">
        <title>Comparative genomic study of the Penicillium genus elucidates a diverse pangenome and 15 lateral gene transfer events.</title>
        <authorList>
            <person name="Petersen C."/>
            <person name="Sorensen T."/>
            <person name="Nielsen M.R."/>
            <person name="Sondergaard T.E."/>
            <person name="Sorensen J.L."/>
            <person name="Fitzpatrick D.A."/>
            <person name="Frisvad J.C."/>
            <person name="Nielsen K.L."/>
        </authorList>
    </citation>
    <scope>NUCLEOTIDE SEQUENCE</scope>
    <source>
        <strain evidence="2">IBT 3081</strain>
    </source>
</reference>
<keyword evidence="3" id="KW-1185">Reference proteome</keyword>
<accession>A0A9W9S8D7</accession>
<organism evidence="2 3">
    <name type="scientific">Penicillium concentricum</name>
    <dbReference type="NCBI Taxonomy" id="293559"/>
    <lineage>
        <taxon>Eukaryota</taxon>
        <taxon>Fungi</taxon>
        <taxon>Dikarya</taxon>
        <taxon>Ascomycota</taxon>
        <taxon>Pezizomycotina</taxon>
        <taxon>Eurotiomycetes</taxon>
        <taxon>Eurotiomycetidae</taxon>
        <taxon>Eurotiales</taxon>
        <taxon>Aspergillaceae</taxon>
        <taxon>Penicillium</taxon>
    </lineage>
</organism>
<name>A0A9W9S8D7_9EURO</name>
<gene>
    <name evidence="2" type="ORF">N7517_005854</name>
</gene>
<protein>
    <submittedName>
        <fullName evidence="2">Uncharacterized protein</fullName>
    </submittedName>
</protein>
<dbReference type="AlphaFoldDB" id="A0A9W9S8D7"/>
<evidence type="ECO:0000313" key="2">
    <source>
        <dbReference type="EMBL" id="KAJ5373848.1"/>
    </source>
</evidence>
<dbReference type="OrthoDB" id="10344936at2759"/>
<dbReference type="GeneID" id="81462767"/>
<evidence type="ECO:0000256" key="1">
    <source>
        <dbReference type="SAM" id="MobiDB-lite"/>
    </source>
</evidence>
<dbReference type="EMBL" id="JAPZBT010000002">
    <property type="protein sequence ID" value="KAJ5373848.1"/>
    <property type="molecule type" value="Genomic_DNA"/>
</dbReference>
<reference evidence="2" key="1">
    <citation type="submission" date="2022-12" db="EMBL/GenBank/DDBJ databases">
        <authorList>
            <person name="Petersen C."/>
        </authorList>
    </citation>
    <scope>NUCLEOTIDE SEQUENCE</scope>
    <source>
        <strain evidence="2">IBT 3081</strain>
    </source>
</reference>